<organism evidence="7 8">
    <name type="scientific">Mycena citricolor</name>
    <dbReference type="NCBI Taxonomy" id="2018698"/>
    <lineage>
        <taxon>Eukaryota</taxon>
        <taxon>Fungi</taxon>
        <taxon>Dikarya</taxon>
        <taxon>Basidiomycota</taxon>
        <taxon>Agaricomycotina</taxon>
        <taxon>Agaricomycetes</taxon>
        <taxon>Agaricomycetidae</taxon>
        <taxon>Agaricales</taxon>
        <taxon>Marasmiineae</taxon>
        <taxon>Mycenaceae</taxon>
        <taxon>Mycena</taxon>
    </lineage>
</organism>
<evidence type="ECO:0000256" key="6">
    <source>
        <dbReference type="SAM" id="Phobius"/>
    </source>
</evidence>
<accession>A0AAD2GUG9</accession>
<evidence type="ECO:0000256" key="5">
    <source>
        <dbReference type="ARBA" id="ARBA00023136"/>
    </source>
</evidence>
<evidence type="ECO:0000256" key="1">
    <source>
        <dbReference type="ARBA" id="ARBA00004141"/>
    </source>
</evidence>
<dbReference type="InterPro" id="IPR009311">
    <property type="entry name" value="IFI6/IFI27-like"/>
</dbReference>
<proteinExistence type="inferred from homology"/>
<dbReference type="Proteomes" id="UP001295794">
    <property type="component" value="Unassembled WGS sequence"/>
</dbReference>
<keyword evidence="8" id="KW-1185">Reference proteome</keyword>
<comment type="similarity">
    <text evidence="2">Belongs to the IFI6/IFI27 family.</text>
</comment>
<keyword evidence="5 6" id="KW-0472">Membrane</keyword>
<reference evidence="7" key="1">
    <citation type="submission" date="2023-11" db="EMBL/GenBank/DDBJ databases">
        <authorList>
            <person name="De Vega J J."/>
            <person name="De Vega J J."/>
        </authorList>
    </citation>
    <scope>NUCLEOTIDE SEQUENCE</scope>
</reference>
<comment type="subcellular location">
    <subcellularLocation>
        <location evidence="1">Membrane</location>
        <topology evidence="1">Multi-pass membrane protein</topology>
    </subcellularLocation>
</comment>
<comment type="caution">
    <text evidence="7">The sequence shown here is derived from an EMBL/GenBank/DDBJ whole genome shotgun (WGS) entry which is preliminary data.</text>
</comment>
<protein>
    <submittedName>
        <fullName evidence="7">Uncharacterized protein</fullName>
    </submittedName>
</protein>
<dbReference type="Pfam" id="PF06140">
    <property type="entry name" value="Ifi-6-16"/>
    <property type="match status" value="1"/>
</dbReference>
<evidence type="ECO:0000256" key="2">
    <source>
        <dbReference type="ARBA" id="ARBA00007262"/>
    </source>
</evidence>
<keyword evidence="3 6" id="KW-0812">Transmembrane</keyword>
<dbReference type="InterPro" id="IPR038213">
    <property type="entry name" value="IFI6/IFI27-like_sf"/>
</dbReference>
<dbReference type="AlphaFoldDB" id="A0AAD2GUG9"/>
<dbReference type="EMBL" id="CAVNYO010000028">
    <property type="protein sequence ID" value="CAK5262865.1"/>
    <property type="molecule type" value="Genomic_DNA"/>
</dbReference>
<evidence type="ECO:0000313" key="7">
    <source>
        <dbReference type="EMBL" id="CAK5262865.1"/>
    </source>
</evidence>
<evidence type="ECO:0000256" key="4">
    <source>
        <dbReference type="ARBA" id="ARBA00022989"/>
    </source>
</evidence>
<gene>
    <name evidence="7" type="ORF">MYCIT1_LOCUS1917</name>
</gene>
<evidence type="ECO:0000256" key="3">
    <source>
        <dbReference type="ARBA" id="ARBA00022692"/>
    </source>
</evidence>
<dbReference type="Gene3D" id="6.10.110.10">
    <property type="match status" value="1"/>
</dbReference>
<sequence>MGRHEACPSFSRTIMYIPAEFHPSINGRGSHIPDIPARAHTQELRRPVVHCEREIGDPITSLACVVSAALNSVIHWIADVPARVLSWIEQVAWPAVTASFWKAEDWLAEVAKPACILGLSAAATASNEYILRHPIGLTTAAAGLFLGPQILLLPVLLFQGFFLLLLAIIGFGSRGVTGGSPAALYQSLCYGGNTPASSIFTIFQSLGMKYHAITLSNWLFAAVRLISGVCLVYIIIVLVHGN</sequence>
<evidence type="ECO:0000313" key="8">
    <source>
        <dbReference type="Proteomes" id="UP001295794"/>
    </source>
</evidence>
<keyword evidence="4 6" id="KW-1133">Transmembrane helix</keyword>
<feature type="transmembrane region" description="Helical" evidence="6">
    <location>
        <begin position="215"/>
        <end position="239"/>
    </location>
</feature>
<dbReference type="GO" id="GO:0016020">
    <property type="term" value="C:membrane"/>
    <property type="evidence" value="ECO:0007669"/>
    <property type="project" value="UniProtKB-SubCell"/>
</dbReference>
<name>A0AAD2GUG9_9AGAR</name>
<feature type="transmembrane region" description="Helical" evidence="6">
    <location>
        <begin position="150"/>
        <end position="171"/>
    </location>
</feature>